<feature type="compositionally biased region" description="Basic and acidic residues" evidence="8">
    <location>
        <begin position="1"/>
        <end position="12"/>
    </location>
</feature>
<evidence type="ECO:0000256" key="2">
    <source>
        <dbReference type="ARBA" id="ARBA00004123"/>
    </source>
</evidence>
<comment type="similarity">
    <text evidence="4">Belongs to the RTC4 family.</text>
</comment>
<name>C5MH00_CANTT</name>
<evidence type="ECO:0000256" key="7">
    <source>
        <dbReference type="ARBA" id="ARBA00023242"/>
    </source>
</evidence>
<keyword evidence="11" id="KW-1185">Reference proteome</keyword>
<evidence type="ECO:0000256" key="4">
    <source>
        <dbReference type="ARBA" id="ARBA00009461"/>
    </source>
</evidence>
<evidence type="ECO:0000313" key="11">
    <source>
        <dbReference type="Proteomes" id="UP000002037"/>
    </source>
</evidence>
<dbReference type="OrthoDB" id="128308at2759"/>
<dbReference type="Proteomes" id="UP000002037">
    <property type="component" value="Unassembled WGS sequence"/>
</dbReference>
<feature type="compositionally biased region" description="Polar residues" evidence="8">
    <location>
        <begin position="35"/>
        <end position="52"/>
    </location>
</feature>
<dbReference type="PANTHER" id="PTHR41391">
    <property type="entry name" value="RESTRICTION OF TELOMERE CAPPING PROTEIN 4"/>
    <property type="match status" value="1"/>
</dbReference>
<evidence type="ECO:0000256" key="1">
    <source>
        <dbReference type="ARBA" id="ARBA00002738"/>
    </source>
</evidence>
<evidence type="ECO:0000259" key="9">
    <source>
        <dbReference type="SMART" id="SM01312"/>
    </source>
</evidence>
<evidence type="ECO:0000313" key="10">
    <source>
        <dbReference type="EMBL" id="EER30902.1"/>
    </source>
</evidence>
<dbReference type="eggNOG" id="ENOG502S1RG">
    <property type="taxonomic scope" value="Eukaryota"/>
</dbReference>
<feature type="region of interest" description="Disordered" evidence="8">
    <location>
        <begin position="346"/>
        <end position="369"/>
    </location>
</feature>
<evidence type="ECO:0000256" key="8">
    <source>
        <dbReference type="SAM" id="MobiDB-lite"/>
    </source>
</evidence>
<dbReference type="GO" id="GO:0005737">
    <property type="term" value="C:cytoplasm"/>
    <property type="evidence" value="ECO:0007669"/>
    <property type="project" value="UniProtKB-SubCell"/>
</dbReference>
<feature type="region of interest" description="Disordered" evidence="8">
    <location>
        <begin position="1"/>
        <end position="88"/>
    </location>
</feature>
<proteinExistence type="inferred from homology"/>
<evidence type="ECO:0000256" key="3">
    <source>
        <dbReference type="ARBA" id="ARBA00004496"/>
    </source>
</evidence>
<dbReference type="STRING" id="294747.C5MH00"/>
<accession>C5MH00</accession>
<keyword evidence="7" id="KW-0539">Nucleus</keyword>
<feature type="region of interest" description="Disordered" evidence="8">
    <location>
        <begin position="133"/>
        <end position="153"/>
    </location>
</feature>
<dbReference type="Pfam" id="PF14474">
    <property type="entry name" value="RTC4"/>
    <property type="match status" value="1"/>
</dbReference>
<feature type="domain" description="Restriction of telomere capping protein 4 C-terminal" evidence="9">
    <location>
        <begin position="213"/>
        <end position="337"/>
    </location>
</feature>
<comment type="function">
    <text evidence="1">May be involved in a process influencing telomere capping.</text>
</comment>
<dbReference type="KEGG" id="ctp:CTRG_05354"/>
<dbReference type="PANTHER" id="PTHR41391:SF1">
    <property type="entry name" value="RESTRICTION OF TELOMERE CAPPING PROTEIN 4"/>
    <property type="match status" value="1"/>
</dbReference>
<evidence type="ECO:0000256" key="5">
    <source>
        <dbReference type="ARBA" id="ARBA00015162"/>
    </source>
</evidence>
<dbReference type="SMART" id="SM01312">
    <property type="entry name" value="RTC4"/>
    <property type="match status" value="1"/>
</dbReference>
<dbReference type="AlphaFoldDB" id="C5MH00"/>
<reference evidence="10 11" key="1">
    <citation type="journal article" date="2009" name="Nature">
        <title>Evolution of pathogenicity and sexual reproduction in eight Candida genomes.</title>
        <authorList>
            <person name="Butler G."/>
            <person name="Rasmussen M.D."/>
            <person name="Lin M.F."/>
            <person name="Santos M.A."/>
            <person name="Sakthikumar S."/>
            <person name="Munro C.A."/>
            <person name="Rheinbay E."/>
            <person name="Grabherr M."/>
            <person name="Forche A."/>
            <person name="Reedy J.L."/>
            <person name="Agrafioti I."/>
            <person name="Arnaud M.B."/>
            <person name="Bates S."/>
            <person name="Brown A.J."/>
            <person name="Brunke S."/>
            <person name="Costanzo M.C."/>
            <person name="Fitzpatrick D.A."/>
            <person name="de Groot P.W."/>
            <person name="Harris D."/>
            <person name="Hoyer L.L."/>
            <person name="Hube B."/>
            <person name="Klis F.M."/>
            <person name="Kodira C."/>
            <person name="Lennard N."/>
            <person name="Logue M.E."/>
            <person name="Martin R."/>
            <person name="Neiman A.M."/>
            <person name="Nikolaou E."/>
            <person name="Quail M.A."/>
            <person name="Quinn J."/>
            <person name="Santos M.C."/>
            <person name="Schmitzberger F.F."/>
            <person name="Sherlock G."/>
            <person name="Shah P."/>
            <person name="Silverstein K.A."/>
            <person name="Skrzypek M.S."/>
            <person name="Soll D."/>
            <person name="Staggs R."/>
            <person name="Stansfield I."/>
            <person name="Stumpf M.P."/>
            <person name="Sudbery P.E."/>
            <person name="Srikantha T."/>
            <person name="Zeng Q."/>
            <person name="Berman J."/>
            <person name="Berriman M."/>
            <person name="Heitman J."/>
            <person name="Gow N.A."/>
            <person name="Lorenz M.C."/>
            <person name="Birren B.W."/>
            <person name="Kellis M."/>
            <person name="Cuomo C.A."/>
        </authorList>
    </citation>
    <scope>NUCLEOTIDE SEQUENCE [LARGE SCALE GENOMIC DNA]</scope>
    <source>
        <strain evidence="11">ATCC MYA-3404 / T1</strain>
    </source>
</reference>
<dbReference type="GeneID" id="8299678"/>
<organism evidence="10 11">
    <name type="scientific">Candida tropicalis (strain ATCC MYA-3404 / T1)</name>
    <name type="common">Yeast</name>
    <dbReference type="NCBI Taxonomy" id="294747"/>
    <lineage>
        <taxon>Eukaryota</taxon>
        <taxon>Fungi</taxon>
        <taxon>Dikarya</taxon>
        <taxon>Ascomycota</taxon>
        <taxon>Saccharomycotina</taxon>
        <taxon>Pichiomycetes</taxon>
        <taxon>Debaryomycetaceae</taxon>
        <taxon>Candida/Lodderomyces clade</taxon>
        <taxon>Candida</taxon>
    </lineage>
</organism>
<keyword evidence="6" id="KW-0963">Cytoplasm</keyword>
<gene>
    <name evidence="10" type="ORF">CTRG_05354</name>
</gene>
<dbReference type="RefSeq" id="XP_002551056.1">
    <property type="nucleotide sequence ID" value="XM_002551010.1"/>
</dbReference>
<evidence type="ECO:0000256" key="6">
    <source>
        <dbReference type="ARBA" id="ARBA00022490"/>
    </source>
</evidence>
<sequence>MSSKSKKYESLNRYKRLPNTGSSPVTIGKPIDPQPITSSPTKHSIFSPTNSPVKRKPSYKRSKVIVHSDDSHLFESNSPKKHGSYLEMSSPVKASKAFDLIDVKALEKSTPSPEKTRKPAMSKSDEFKIEGLIEVSDDDDDDDGGKSSKTTGLSSFVEKLDPKNLLHSLEEHNKDKYKDVLQKYKRYNIPKPIKYKSKLLERADKHMKVIRKILEQKQEPSSYYYLARKQCYKSKHETMSAQEKWSIEWESYFGGYYGFQRQSIIGSYILEKYENKLLKFSNGNKTVSYWTVPQFSTYVLANEIIIRMIMEDMNMDFKEAETFCQKTTDYGTMVADAIEVVNEEYHESESETNPDDSDVILVPSKKRKV</sequence>
<dbReference type="EMBL" id="GG692402">
    <property type="protein sequence ID" value="EER30902.1"/>
    <property type="molecule type" value="Genomic_DNA"/>
</dbReference>
<dbReference type="HOGENOM" id="CLU_056041_0_0_1"/>
<dbReference type="InterPro" id="IPR039024">
    <property type="entry name" value="RTC4"/>
</dbReference>
<protein>
    <recommendedName>
        <fullName evidence="5">Restriction of telomere capping protein 4</fullName>
    </recommendedName>
</protein>
<dbReference type="InterPro" id="IPR028094">
    <property type="entry name" value="RTC4_C"/>
</dbReference>
<dbReference type="GO" id="GO:0005634">
    <property type="term" value="C:nucleus"/>
    <property type="evidence" value="ECO:0007669"/>
    <property type="project" value="UniProtKB-SubCell"/>
</dbReference>
<feature type="compositionally biased region" description="Basic residues" evidence="8">
    <location>
        <begin position="53"/>
        <end position="64"/>
    </location>
</feature>
<comment type="subcellular location">
    <subcellularLocation>
        <location evidence="3">Cytoplasm</location>
    </subcellularLocation>
    <subcellularLocation>
        <location evidence="2">Nucleus</location>
    </subcellularLocation>
</comment>
<dbReference type="VEuPathDB" id="FungiDB:CTRG_05354"/>